<gene>
    <name evidence="4" type="ORF">PG999_004403</name>
</gene>
<protein>
    <submittedName>
        <fullName evidence="4">Transcriptional activator of glycolytic enzymes domain-containing protein</fullName>
    </submittedName>
</protein>
<organism evidence="4 5">
    <name type="scientific">Apiospora kogelbergensis</name>
    <dbReference type="NCBI Taxonomy" id="1337665"/>
    <lineage>
        <taxon>Eukaryota</taxon>
        <taxon>Fungi</taxon>
        <taxon>Dikarya</taxon>
        <taxon>Ascomycota</taxon>
        <taxon>Pezizomycotina</taxon>
        <taxon>Sordariomycetes</taxon>
        <taxon>Xylariomycetidae</taxon>
        <taxon>Amphisphaeriales</taxon>
        <taxon>Apiosporaceae</taxon>
        <taxon>Apiospora</taxon>
    </lineage>
</organism>
<dbReference type="GO" id="GO:0060963">
    <property type="term" value="P:positive regulation of ribosomal protein gene transcription by RNA polymerase II"/>
    <property type="evidence" value="ECO:0007669"/>
    <property type="project" value="TreeGrafter"/>
</dbReference>
<dbReference type="InterPro" id="IPR031872">
    <property type="entry name" value="NDC10_II"/>
</dbReference>
<evidence type="ECO:0000259" key="2">
    <source>
        <dbReference type="Pfam" id="PF12550"/>
    </source>
</evidence>
<dbReference type="Proteomes" id="UP001392437">
    <property type="component" value="Unassembled WGS sequence"/>
</dbReference>
<dbReference type="AlphaFoldDB" id="A0AAW0QZ97"/>
<dbReference type="InterPro" id="IPR038279">
    <property type="entry name" value="Ndc10_dom2_sf"/>
</dbReference>
<keyword evidence="5" id="KW-1185">Reference proteome</keyword>
<dbReference type="Gene3D" id="1.10.443.20">
    <property type="entry name" value="Centromere DNA-binding protein complex CBF3 subunit, domain 2"/>
    <property type="match status" value="1"/>
</dbReference>
<dbReference type="Pfam" id="PF16787">
    <property type="entry name" value="NDC10_II"/>
    <property type="match status" value="1"/>
</dbReference>
<evidence type="ECO:0000313" key="5">
    <source>
        <dbReference type="Proteomes" id="UP001392437"/>
    </source>
</evidence>
<dbReference type="GO" id="GO:0000978">
    <property type="term" value="F:RNA polymerase II cis-regulatory region sequence-specific DNA binding"/>
    <property type="evidence" value="ECO:0007669"/>
    <property type="project" value="TreeGrafter"/>
</dbReference>
<dbReference type="PANTHER" id="PTHR37784">
    <property type="entry name" value="PROTEIN MSN1"/>
    <property type="match status" value="1"/>
</dbReference>
<dbReference type="PANTHER" id="PTHR37784:SF2">
    <property type="entry name" value="HIGH-OSMOLARITY-INDUCED TRANSCRIPTION PROTEIN 1"/>
    <property type="match status" value="1"/>
</dbReference>
<dbReference type="InterPro" id="IPR052146">
    <property type="entry name" value="HOT1"/>
</dbReference>
<keyword evidence="1" id="KW-0175">Coiled coil</keyword>
<sequence>MTIMNTCHLRVVLRAIDHGSTYRGIDQPLNKARPTSVASSWIDYAGSILATGGLTFTKSENWYHIKLIRHSLSDPTSPLSPQTANVWTRKLYERCGIQTSKASHAPRIASSQNADLAGVPEASIRRAGRWNHGDQMTGCYLTSLPRQFMRSTADFDPEWAGSYYVPRSSASPPASLLTAVWPELDHWQQKYSSGALEQNKAAGAFLELLQWLRAVLLQDAPFLMDDFPDHPLFQQPVFQRIDFTVFAACVRDACRQSRVDTHSEIIQKAIPAVAEKLRAVATQQIAAEKSVQQLTTEVRRLEDEVHHLRNLSWRVTMDITPNERELIQVHQFEHRRGPETQDQNRPQQLLASTCAQSSEHRGAQPPQFRLPRTTKSIVDLLRIWRTGLPGMPSIDTLEARWGARWRPLSEKAFFSKRKIIIDEIGRKAVATKRTEEEVAQQMDAERGTASLDKVIKILRTRRSQQQSIPLAAVDLGDTTRPTSTAVVSSPVPGPLVGNPLEPAAPVAPISCPEQMNVDVDCIVVATPTSG</sequence>
<proteinExistence type="predicted"/>
<evidence type="ECO:0000313" key="4">
    <source>
        <dbReference type="EMBL" id="KAK8120283.1"/>
    </source>
</evidence>
<evidence type="ECO:0000256" key="1">
    <source>
        <dbReference type="SAM" id="Coils"/>
    </source>
</evidence>
<reference evidence="4 5" key="1">
    <citation type="submission" date="2023-01" db="EMBL/GenBank/DDBJ databases">
        <title>Analysis of 21 Apiospora genomes using comparative genomics revels a genus with tremendous synthesis potential of carbohydrate active enzymes and secondary metabolites.</title>
        <authorList>
            <person name="Sorensen T."/>
        </authorList>
    </citation>
    <scope>NUCLEOTIDE SEQUENCE [LARGE SCALE GENOMIC DNA]</scope>
    <source>
        <strain evidence="4 5">CBS 117206</strain>
    </source>
</reference>
<dbReference type="Pfam" id="PF12550">
    <property type="entry name" value="GCR1_C"/>
    <property type="match status" value="1"/>
</dbReference>
<feature type="domain" description="Transcription activator GCR1-like" evidence="2">
    <location>
        <begin position="368"/>
        <end position="446"/>
    </location>
</feature>
<evidence type="ECO:0000259" key="3">
    <source>
        <dbReference type="Pfam" id="PF16787"/>
    </source>
</evidence>
<comment type="caution">
    <text evidence="4">The sequence shown here is derived from an EMBL/GenBank/DDBJ whole genome shotgun (WGS) entry which is preliminary data.</text>
</comment>
<name>A0AAW0QZ97_9PEZI</name>
<feature type="domain" description="Ndc10" evidence="3">
    <location>
        <begin position="56"/>
        <end position="243"/>
    </location>
</feature>
<accession>A0AAW0QZ97</accession>
<dbReference type="EMBL" id="JAQQWP010000004">
    <property type="protein sequence ID" value="KAK8120283.1"/>
    <property type="molecule type" value="Genomic_DNA"/>
</dbReference>
<feature type="coiled-coil region" evidence="1">
    <location>
        <begin position="284"/>
        <end position="311"/>
    </location>
</feature>
<dbReference type="InterPro" id="IPR022210">
    <property type="entry name" value="TF_GCR1-like"/>
</dbReference>
<dbReference type="GO" id="GO:0000981">
    <property type="term" value="F:DNA-binding transcription factor activity, RNA polymerase II-specific"/>
    <property type="evidence" value="ECO:0007669"/>
    <property type="project" value="TreeGrafter"/>
</dbReference>